<reference evidence="3" key="1">
    <citation type="journal article" date="2012" name="MBio">
        <title>Comparative genome analysis of Trichophyton rubrum and related dermatophytes reveals candidate genes involved in infection.</title>
        <authorList>
            <person name="Martinez D.A."/>
            <person name="Oliver B.G."/>
            <person name="Graeser Y."/>
            <person name="Goldberg J.M."/>
            <person name="Li W."/>
            <person name="Martinez-Rossi N.M."/>
            <person name="Monod M."/>
            <person name="Shelest E."/>
            <person name="Barton R.C."/>
            <person name="Birch E."/>
            <person name="Brakhage A.A."/>
            <person name="Chen Z."/>
            <person name="Gurr S.J."/>
            <person name="Heiman D."/>
            <person name="Heitman J."/>
            <person name="Kosti I."/>
            <person name="Rossi A."/>
            <person name="Saif S."/>
            <person name="Samalova M."/>
            <person name="Saunders C.W."/>
            <person name="Shea T."/>
            <person name="Summerbell R.C."/>
            <person name="Xu J."/>
            <person name="Young S."/>
            <person name="Zeng Q."/>
            <person name="Birren B.W."/>
            <person name="Cuomo C.A."/>
            <person name="White T.C."/>
        </authorList>
    </citation>
    <scope>NUCLEOTIDE SEQUENCE [LARGE SCALE GENOMIC DNA]</scope>
    <source>
        <strain evidence="3">ATCC MYA-4604 / CBS 118893</strain>
    </source>
</reference>
<dbReference type="OrthoDB" id="10363352at2759"/>
<dbReference type="GeneID" id="10030144"/>
<dbReference type="EMBL" id="DS989823">
    <property type="protein sequence ID" value="EFQ99360.1"/>
    <property type="molecule type" value="Genomic_DNA"/>
</dbReference>
<dbReference type="OMA" id="CNEPTIT"/>
<proteinExistence type="predicted"/>
<dbReference type="HOGENOM" id="CLU_2135313_0_0_1"/>
<feature type="signal peptide" evidence="1">
    <location>
        <begin position="1"/>
        <end position="18"/>
    </location>
</feature>
<evidence type="ECO:0000313" key="3">
    <source>
        <dbReference type="Proteomes" id="UP000002669"/>
    </source>
</evidence>
<evidence type="ECO:0000256" key="1">
    <source>
        <dbReference type="SAM" id="SignalP"/>
    </source>
</evidence>
<name>E4UR85_ARTGP</name>
<evidence type="ECO:0000313" key="2">
    <source>
        <dbReference type="EMBL" id="EFQ99360.1"/>
    </source>
</evidence>
<keyword evidence="3" id="KW-1185">Reference proteome</keyword>
<keyword evidence="1" id="KW-0732">Signal</keyword>
<accession>E4UR85</accession>
<feature type="chain" id="PRO_5003190689" evidence="1">
    <location>
        <begin position="19"/>
        <end position="104"/>
    </location>
</feature>
<dbReference type="InParanoid" id="E4UR85"/>
<dbReference type="AlphaFoldDB" id="E4UR85"/>
<dbReference type="STRING" id="535722.E4UR85"/>
<dbReference type="Proteomes" id="UP000002669">
    <property type="component" value="Unassembled WGS sequence"/>
</dbReference>
<dbReference type="VEuPathDB" id="FungiDB:MGYG_02373"/>
<gene>
    <name evidence="2" type="ORF">MGYG_02373</name>
</gene>
<sequence>MRFSFVSLILASAAFVSAAKMGDIIGTVNTDDNCASEGVDLLDSTCTASSKGSINVTADTILCFAYPDSECKTSTTTPDGVYLEKGCNVDEKLSEDDVSLLCYA</sequence>
<protein>
    <submittedName>
        <fullName evidence="2">Uncharacterized protein</fullName>
    </submittedName>
</protein>
<organism evidence="3">
    <name type="scientific">Arthroderma gypseum (strain ATCC MYA-4604 / CBS 118893)</name>
    <name type="common">Microsporum gypseum</name>
    <dbReference type="NCBI Taxonomy" id="535722"/>
    <lineage>
        <taxon>Eukaryota</taxon>
        <taxon>Fungi</taxon>
        <taxon>Dikarya</taxon>
        <taxon>Ascomycota</taxon>
        <taxon>Pezizomycotina</taxon>
        <taxon>Eurotiomycetes</taxon>
        <taxon>Eurotiomycetidae</taxon>
        <taxon>Onygenales</taxon>
        <taxon>Arthrodermataceae</taxon>
        <taxon>Nannizzia</taxon>
    </lineage>
</organism>
<dbReference type="RefSeq" id="XP_003174843.1">
    <property type="nucleotide sequence ID" value="XM_003174795.1"/>
</dbReference>